<dbReference type="GO" id="GO:0006629">
    <property type="term" value="P:lipid metabolic process"/>
    <property type="evidence" value="ECO:0007669"/>
    <property type="project" value="InterPro"/>
</dbReference>
<evidence type="ECO:0000313" key="3">
    <source>
        <dbReference type="EMBL" id="WIW69910.1"/>
    </source>
</evidence>
<dbReference type="GO" id="GO:0008081">
    <property type="term" value="F:phosphoric diester hydrolase activity"/>
    <property type="evidence" value="ECO:0007669"/>
    <property type="project" value="InterPro"/>
</dbReference>
<evidence type="ECO:0000259" key="2">
    <source>
        <dbReference type="PROSITE" id="PS51704"/>
    </source>
</evidence>
<sequence length="393" mass="44081">MLGQNNWLKYVLVAVVLVAVVGVGAALFGIGGANKQEEAHEEKVDFGNELFDFEAHRGGRDARPENTLYAYAYAMEMGATTIECDMQLTKDDRIVMSHNPILNHNLTKDENGKYVEDGKYDIRNMTLAEIQKFDVGTMDPNSGEYYEGHGRTQVSVPGAKIPTLDEVFELIKEYGDDKVIINAETKSYPDPLSGAAYENNVDPIRFVKVFNEVVKKYNMEDRVLLQSFDWRTLIEMKKINPKIKLVALWQEQASWGPDALSLRAYEEGKSPWLGGLDIDDYKGNPILAAHAIGVNVVSPYFMEFSKQNVEQAHELGMKVVPWTVNDVNDMNMMINMGVDGIITDKPWILRNVLEKRGIAMRQPVINEGSIYHTGTEHIEVETKKLTGGADAAE</sequence>
<dbReference type="PANTHER" id="PTHR46211">
    <property type="entry name" value="GLYCEROPHOSPHORYL DIESTER PHOSPHODIESTERASE"/>
    <property type="match status" value="1"/>
</dbReference>
<keyword evidence="1" id="KW-0472">Membrane</keyword>
<evidence type="ECO:0000313" key="4">
    <source>
        <dbReference type="Proteomes" id="UP001243623"/>
    </source>
</evidence>
<dbReference type="Proteomes" id="UP001243623">
    <property type="component" value="Chromosome"/>
</dbReference>
<keyword evidence="1" id="KW-1133">Transmembrane helix</keyword>
<dbReference type="Gene3D" id="3.20.20.190">
    <property type="entry name" value="Phosphatidylinositol (PI) phosphodiesterase"/>
    <property type="match status" value="1"/>
</dbReference>
<dbReference type="PANTHER" id="PTHR46211:SF14">
    <property type="entry name" value="GLYCEROPHOSPHODIESTER PHOSPHODIESTERASE"/>
    <property type="match status" value="1"/>
</dbReference>
<feature type="domain" description="GP-PDE" evidence="2">
    <location>
        <begin position="51"/>
        <end position="353"/>
    </location>
</feature>
<proteinExistence type="predicted"/>
<protein>
    <submittedName>
        <fullName evidence="3">Glycerophosphodiester phosphodiesterase</fullName>
    </submittedName>
</protein>
<organism evidence="3 4">
    <name type="scientific">Selenobaculum gibii</name>
    <dbReference type="NCBI Taxonomy" id="3054208"/>
    <lineage>
        <taxon>Bacteria</taxon>
        <taxon>Bacillati</taxon>
        <taxon>Bacillota</taxon>
        <taxon>Negativicutes</taxon>
        <taxon>Selenomonadales</taxon>
        <taxon>Selenomonadaceae</taxon>
        <taxon>Selenobaculum</taxon>
    </lineage>
</organism>
<dbReference type="RefSeq" id="WP_147669774.1">
    <property type="nucleotide sequence ID" value="NZ_CP120678.1"/>
</dbReference>
<dbReference type="Pfam" id="PF03009">
    <property type="entry name" value="GDPD"/>
    <property type="match status" value="1"/>
</dbReference>
<dbReference type="AlphaFoldDB" id="A0A9Y2AE70"/>
<dbReference type="PROSITE" id="PS51704">
    <property type="entry name" value="GP_PDE"/>
    <property type="match status" value="1"/>
</dbReference>
<gene>
    <name evidence="3" type="ORF">P3F81_08270</name>
</gene>
<dbReference type="InterPro" id="IPR030395">
    <property type="entry name" value="GP_PDE_dom"/>
</dbReference>
<dbReference type="EMBL" id="CP120678">
    <property type="protein sequence ID" value="WIW69910.1"/>
    <property type="molecule type" value="Genomic_DNA"/>
</dbReference>
<evidence type="ECO:0000256" key="1">
    <source>
        <dbReference type="SAM" id="Phobius"/>
    </source>
</evidence>
<accession>A0A9Y2AE70</accession>
<dbReference type="CDD" id="cd08567">
    <property type="entry name" value="GDPD_SpGDE_like"/>
    <property type="match status" value="1"/>
</dbReference>
<keyword evidence="4" id="KW-1185">Reference proteome</keyword>
<keyword evidence="1" id="KW-0812">Transmembrane</keyword>
<reference evidence="3" key="1">
    <citation type="submission" date="2023-03" db="EMBL/GenBank/DDBJ databases">
        <title>Selenobaculum gbiensis gen. nov. sp. nov., a new bacterium isolated from the gut microbiota of IBD patient.</title>
        <authorList>
            <person name="Yeo S."/>
            <person name="Park H."/>
            <person name="Huh C.S."/>
        </authorList>
    </citation>
    <scope>NUCLEOTIDE SEQUENCE</scope>
    <source>
        <strain evidence="3">ICN-92133</strain>
    </source>
</reference>
<dbReference type="InterPro" id="IPR017946">
    <property type="entry name" value="PLC-like_Pdiesterase_TIM-brl"/>
</dbReference>
<dbReference type="KEGG" id="sgbi:P3F81_08270"/>
<dbReference type="SUPFAM" id="SSF51695">
    <property type="entry name" value="PLC-like phosphodiesterases"/>
    <property type="match status" value="1"/>
</dbReference>
<name>A0A9Y2AE70_9FIRM</name>
<feature type="transmembrane region" description="Helical" evidence="1">
    <location>
        <begin position="7"/>
        <end position="30"/>
    </location>
</feature>